<evidence type="ECO:0000313" key="3">
    <source>
        <dbReference type="Proteomes" id="UP000835052"/>
    </source>
</evidence>
<dbReference type="EMBL" id="CAJGYM010000006">
    <property type="protein sequence ID" value="CAD6187485.1"/>
    <property type="molecule type" value="Genomic_DNA"/>
</dbReference>
<evidence type="ECO:0000256" key="1">
    <source>
        <dbReference type="SAM" id="MobiDB-lite"/>
    </source>
</evidence>
<dbReference type="GO" id="GO:0005634">
    <property type="term" value="C:nucleus"/>
    <property type="evidence" value="ECO:0007669"/>
    <property type="project" value="TreeGrafter"/>
</dbReference>
<feature type="compositionally biased region" description="Basic residues" evidence="1">
    <location>
        <begin position="648"/>
        <end position="657"/>
    </location>
</feature>
<gene>
    <name evidence="2" type="ORF">CAUJ_LOCUS3404</name>
</gene>
<accession>A0A8S1GW03</accession>
<feature type="region of interest" description="Disordered" evidence="1">
    <location>
        <begin position="1077"/>
        <end position="1098"/>
    </location>
</feature>
<feature type="region of interest" description="Disordered" evidence="1">
    <location>
        <begin position="704"/>
        <end position="723"/>
    </location>
</feature>
<dbReference type="PANTHER" id="PTHR14689:SF0">
    <property type="entry name" value="COILED-COIL DOMAIN-CONTAINING PROTEIN 82"/>
    <property type="match status" value="1"/>
</dbReference>
<dbReference type="OrthoDB" id="309640at2759"/>
<feature type="compositionally biased region" description="Acidic residues" evidence="1">
    <location>
        <begin position="493"/>
        <end position="504"/>
    </location>
</feature>
<proteinExistence type="predicted"/>
<reference evidence="2" key="1">
    <citation type="submission" date="2020-10" db="EMBL/GenBank/DDBJ databases">
        <authorList>
            <person name="Kikuchi T."/>
        </authorList>
    </citation>
    <scope>NUCLEOTIDE SEQUENCE</scope>
    <source>
        <strain evidence="2">NKZ352</strain>
    </source>
</reference>
<evidence type="ECO:0000313" key="2">
    <source>
        <dbReference type="EMBL" id="CAD6187485.1"/>
    </source>
</evidence>
<feature type="region of interest" description="Disordered" evidence="1">
    <location>
        <begin position="1359"/>
        <end position="1380"/>
    </location>
</feature>
<sequence>MEQTNKKHLLPGFNTAFPTQFAGLQNQGTNAFMSTLQTLQMQNLASSSNFTAADMSQWQQSSSQAQQTWIDPAKVAAMLPMYANCFPAMKTSNTQNDLNQFIQQNGTYDTNALQYDSTQGSIFPTQANINSLTQQNAAGSSQQTTLQSSSLFQEAQMNLITSAPSTSNHNDILDTAVQLHNLFNLQPQEAAQLQQSVLQQTLQPDLLNQTLLHQPVSQHLSQQAAQSQEEIRLQLQQAVQNIVQPNVSLSAPVVPAPKASFGPSLQFSLPQPSLSKASTSVNDSLGMAQLRLGNGTLARPTPNCAEISAAVDDWLNQMNGEVSQKSVAPEAEEVKKEPDESKHVDDLFFSNQPQDDVVDTLFTMVDPISDVSSNLFDMTASSSAQAPLSPVQFTPPDSPTGILTNAELFGIPTPKKLVQNCAPSTSGISATKTIVHENPPQSSFKIPELPPAMKPKKDPIYARTVVKSTKVPVYKQRMSAFTATKPDDKKEDKEDEYSFDDEEAGPSLLPLLKQKEPEAILSSESRSKYVPGIGFAITVDGSTEGNKTGKRRTYGERHNTTGQYLQQISDSHHQARVVDPDFVTLAEQIRRRNNQRLACTFLTPELSNSTECAKEVGKPTSLHPPLPKLIIKIQRKASEVETKPLTKNGKKRGRRKKIVESDEDDDSDWEGSAPKKRGRRGRKSTEKFSYEVKLVEKPREPLDSLDSWDRVQNTGNKRGLKDSRLGANNQVVSTDSVRYRLSKFGSAEGHLPKGTFVVNKADVLKPDCALWKVDNQNLLQKFPPRLDHASKGTVYKNSSTYSGWCEQISSHYYRVSVRVIKQSRSETIIVPEIPLQELFPAMSTECFDSSDSYGYTEPSVKHVDESIMLRDPLKEALHTYTQAVLTHAINLEYLQVMEQKNDWTFLRAVTDIDKVNEEMVSKIRDHVKLGNKYDDTLKEYIHLVISENEYFSSCCQYDAKTLQLENEKDKKDEKDEKDKKPEKENSGEKPAVEIMMCETCANAFKYLHRMHHIKLHLLKRCEDRLEFWGTRHPEYTPEKVLDTVRKDRPWLHALISEYADMFSYEVKLVEKPREPMDSLDSWDRVQNTGNKKGLKDSRRMANNQVVSTDSVRYRLSKFGSAEGHLPKGTFVVNKADVLKPDCALWKKDNQNLLQKFPPQLDHASKGTVYKNSSTYSGWCEQISSHYYRVSVRVIKQSRSETIIVPEIPLQELFPAMSTECFDSSDSYGYTEPSVKHVDESIMLRDPLKKALLTYTQAVLTLAINLEYLQMMEQKNDWTFLRVVTDIDEVNEEMVSKIRDHVKLGNKYDDTLKEYIHLVISENEYFSSCCQACGKRNAQRIAHLFCRMKYDAKTLQLENEKDKTDKKDEKDKKPEKENSGEKPAVEIMMCETCANAFKYLHRMHHIKLHLLKRCEDRLEFWGTRHPEYTPEKVLDTVRKDRPWLHALISEYADMWRRIRLEY</sequence>
<name>A0A8S1GW03_9PELO</name>
<keyword evidence="3" id="KW-1185">Reference proteome</keyword>
<feature type="region of interest" description="Disordered" evidence="1">
    <location>
        <begin position="640"/>
        <end position="685"/>
    </location>
</feature>
<feature type="region of interest" description="Disordered" evidence="1">
    <location>
        <begin position="966"/>
        <end position="988"/>
    </location>
</feature>
<comment type="caution">
    <text evidence="2">The sequence shown here is derived from an EMBL/GenBank/DDBJ whole genome shotgun (WGS) entry which is preliminary data.</text>
</comment>
<organism evidence="2 3">
    <name type="scientific">Caenorhabditis auriculariae</name>
    <dbReference type="NCBI Taxonomy" id="2777116"/>
    <lineage>
        <taxon>Eukaryota</taxon>
        <taxon>Metazoa</taxon>
        <taxon>Ecdysozoa</taxon>
        <taxon>Nematoda</taxon>
        <taxon>Chromadorea</taxon>
        <taxon>Rhabditida</taxon>
        <taxon>Rhabditina</taxon>
        <taxon>Rhabditomorpha</taxon>
        <taxon>Rhabditoidea</taxon>
        <taxon>Rhabditidae</taxon>
        <taxon>Peloderinae</taxon>
        <taxon>Caenorhabditis</taxon>
    </lineage>
</organism>
<dbReference type="Proteomes" id="UP000835052">
    <property type="component" value="Unassembled WGS sequence"/>
</dbReference>
<dbReference type="PANTHER" id="PTHR14689">
    <property type="entry name" value="PHORBOL-ESTER_DAG-TYPE DOMAIN-CONTAINING PROTEIN"/>
    <property type="match status" value="1"/>
</dbReference>
<feature type="region of interest" description="Disordered" evidence="1">
    <location>
        <begin position="482"/>
        <end position="506"/>
    </location>
</feature>
<protein>
    <submittedName>
        <fullName evidence="2">Uncharacterized protein</fullName>
    </submittedName>
</protein>